<feature type="compositionally biased region" description="Polar residues" evidence="1">
    <location>
        <begin position="1"/>
        <end position="12"/>
    </location>
</feature>
<feature type="non-terminal residue" evidence="2">
    <location>
        <position position="91"/>
    </location>
</feature>
<feature type="non-terminal residue" evidence="2">
    <location>
        <position position="1"/>
    </location>
</feature>
<accession>A0A0B7C0I9</accession>
<protein>
    <submittedName>
        <fullName evidence="2">Uncharacterized protein</fullName>
    </submittedName>
</protein>
<evidence type="ECO:0000313" key="2">
    <source>
        <dbReference type="EMBL" id="CEK98717.1"/>
    </source>
</evidence>
<proteinExistence type="predicted"/>
<dbReference type="AlphaFoldDB" id="A0A0B7C0I9"/>
<reference evidence="2" key="1">
    <citation type="submission" date="2014-12" db="EMBL/GenBank/DDBJ databases">
        <title>Insight into the proteome of Arion vulgaris.</title>
        <authorList>
            <person name="Aradska J."/>
            <person name="Bulat T."/>
            <person name="Smidak R."/>
            <person name="Sarate P."/>
            <person name="Gangsoo J."/>
            <person name="Sialana F."/>
            <person name="Bilban M."/>
            <person name="Lubec G."/>
        </authorList>
    </citation>
    <scope>NUCLEOTIDE SEQUENCE</scope>
    <source>
        <tissue evidence="2">Skin</tissue>
    </source>
</reference>
<feature type="region of interest" description="Disordered" evidence="1">
    <location>
        <begin position="1"/>
        <end position="24"/>
    </location>
</feature>
<sequence length="91" mass="9685">NNPGSTLLSSALFTPPDPVGHQNQQKDYINSSIQPSSTQVSDPSAFIDCSSQDSLLSAASCSSVDQVEVSQSFTDYEMSTSSIQAHSLNDR</sequence>
<gene>
    <name evidence="2" type="primary">ORF219416</name>
</gene>
<dbReference type="EMBL" id="HACG01051846">
    <property type="protein sequence ID" value="CEK98717.1"/>
    <property type="molecule type" value="Transcribed_RNA"/>
</dbReference>
<evidence type="ECO:0000256" key="1">
    <source>
        <dbReference type="SAM" id="MobiDB-lite"/>
    </source>
</evidence>
<organism evidence="2">
    <name type="scientific">Arion vulgaris</name>
    <dbReference type="NCBI Taxonomy" id="1028688"/>
    <lineage>
        <taxon>Eukaryota</taxon>
        <taxon>Metazoa</taxon>
        <taxon>Spiralia</taxon>
        <taxon>Lophotrochozoa</taxon>
        <taxon>Mollusca</taxon>
        <taxon>Gastropoda</taxon>
        <taxon>Heterobranchia</taxon>
        <taxon>Euthyneura</taxon>
        <taxon>Panpulmonata</taxon>
        <taxon>Eupulmonata</taxon>
        <taxon>Stylommatophora</taxon>
        <taxon>Helicina</taxon>
        <taxon>Arionoidea</taxon>
        <taxon>Arionidae</taxon>
        <taxon>Arion</taxon>
    </lineage>
</organism>
<name>A0A0B7C0I9_9EUPU</name>